<dbReference type="InterPro" id="IPR011646">
    <property type="entry name" value="KAP_P-loop"/>
</dbReference>
<dbReference type="InParanoid" id="M5E0H5"/>
<evidence type="ECO:0000259" key="1">
    <source>
        <dbReference type="Pfam" id="PF07693"/>
    </source>
</evidence>
<evidence type="ECO:0000313" key="2">
    <source>
        <dbReference type="EMBL" id="CCU79634.1"/>
    </source>
</evidence>
<dbReference type="EMBL" id="CAUI01000018">
    <property type="protein sequence ID" value="CCU79634.1"/>
    <property type="molecule type" value="Genomic_DNA"/>
</dbReference>
<name>M5E0H5_9FIRM</name>
<reference evidence="3" key="1">
    <citation type="journal article" date="2013" name="Genome Announc.">
        <title>Genome Sequence of Halanaerobium saccharolyticum subsp. saccharolyticum Strain DSM 6643T, a Halophilic Hydrogen-Producing Bacterium.</title>
        <authorList>
            <person name="Kivisto A."/>
            <person name="Larjo A."/>
            <person name="Ciranna A."/>
            <person name="Santala V."/>
            <person name="Roos C."/>
            <person name="Karp M."/>
        </authorList>
    </citation>
    <scope>NUCLEOTIDE SEQUENCE [LARGE SCALE GENOMIC DNA]</scope>
    <source>
        <strain evidence="3">DSM 6643</strain>
    </source>
</reference>
<gene>
    <name evidence="2" type="ORF">HSACCH_01471</name>
</gene>
<dbReference type="OrthoDB" id="88903at2"/>
<proteinExistence type="predicted"/>
<sequence length="466" mass="54494">MKIKLNNINIDKKNPFKEDILERKESVEILTQLISETQDSLVLAIDSLWGTGKTTFVKMWQMHLENKGFSTLYFNAWENDFNDDALIALIGEIEIAIDSFETENSKLDKIQYNFEKIKRAASVLIKNSIPIALKYASAGVLDYDDLTEKAIGEITEKIAKNEINKYEESKHILTEFKEHLENFAKEITDSEKPIVFFIDELDRCRPTYALQVLEKAKHFFNVENIVFVLAIDKNQIGNSIKGIYGLDMDVDGYLRRFIDLNYHLPEPPKGAFVEALFKRFNFNKYFEERTNQSSNFRNDKEHFVSIFSELFSILNFSLRIQEQCFTQISLVFKTTPVSFKLYPILLAVLISIKNYNLDLYKRYINGNIDSNEIMTELFSSKEGKEFLDSHYGNVIEAYLIYYDSTEVKEQLIEKYRDIKDNQDINKDTYRKAEKIISIINDLDFAVAHNVKDYVVKKIEIMDRFQN</sequence>
<dbReference type="RefSeq" id="WP_005488943.1">
    <property type="nucleotide sequence ID" value="NZ_CAUI01000018.1"/>
</dbReference>
<dbReference type="Pfam" id="PF07693">
    <property type="entry name" value="KAP_NTPase"/>
    <property type="match status" value="1"/>
</dbReference>
<comment type="caution">
    <text evidence="2">The sequence shown here is derived from an EMBL/GenBank/DDBJ whole genome shotgun (WGS) entry which is preliminary data.</text>
</comment>
<dbReference type="AlphaFoldDB" id="M5E0H5"/>
<dbReference type="InterPro" id="IPR027417">
    <property type="entry name" value="P-loop_NTPase"/>
</dbReference>
<protein>
    <recommendedName>
        <fullName evidence="1">KAP NTPase domain-containing protein</fullName>
    </recommendedName>
</protein>
<feature type="domain" description="KAP NTPase" evidence="1">
    <location>
        <begin position="28"/>
        <end position="304"/>
    </location>
</feature>
<dbReference type="SUPFAM" id="SSF52540">
    <property type="entry name" value="P-loop containing nucleoside triphosphate hydrolases"/>
    <property type="match status" value="1"/>
</dbReference>
<dbReference type="Gene3D" id="3.40.50.300">
    <property type="entry name" value="P-loop containing nucleotide triphosphate hydrolases"/>
    <property type="match status" value="1"/>
</dbReference>
<organism evidence="2 3">
    <name type="scientific">Halanaerobium saccharolyticum subsp. saccharolyticum DSM 6643</name>
    <dbReference type="NCBI Taxonomy" id="1293054"/>
    <lineage>
        <taxon>Bacteria</taxon>
        <taxon>Bacillati</taxon>
        <taxon>Bacillota</taxon>
        <taxon>Clostridia</taxon>
        <taxon>Halanaerobiales</taxon>
        <taxon>Halanaerobiaceae</taxon>
        <taxon>Halanaerobium</taxon>
    </lineage>
</organism>
<dbReference type="STRING" id="1293054.HSACCH_01471"/>
<dbReference type="eggNOG" id="COG4928">
    <property type="taxonomic scope" value="Bacteria"/>
</dbReference>
<dbReference type="Proteomes" id="UP000012063">
    <property type="component" value="Unassembled WGS sequence"/>
</dbReference>
<keyword evidence="3" id="KW-1185">Reference proteome</keyword>
<accession>M5E0H5</accession>
<evidence type="ECO:0000313" key="3">
    <source>
        <dbReference type="Proteomes" id="UP000012063"/>
    </source>
</evidence>